<organism evidence="9 10">
    <name type="scientific">Chryseosolibacter histidini</name>
    <dbReference type="NCBI Taxonomy" id="2782349"/>
    <lineage>
        <taxon>Bacteria</taxon>
        <taxon>Pseudomonadati</taxon>
        <taxon>Bacteroidota</taxon>
        <taxon>Cytophagia</taxon>
        <taxon>Cytophagales</taxon>
        <taxon>Chryseotaleaceae</taxon>
        <taxon>Chryseosolibacter</taxon>
    </lineage>
</organism>
<protein>
    <submittedName>
        <fullName evidence="9">L,D-transpeptidase family protein</fullName>
    </submittedName>
</protein>
<comment type="caution">
    <text evidence="9">The sequence shown here is derived from an EMBL/GenBank/DDBJ whole genome shotgun (WGS) entry which is preliminary data.</text>
</comment>
<accession>A0AAP2GLB9</accession>
<evidence type="ECO:0000256" key="2">
    <source>
        <dbReference type="ARBA" id="ARBA00005992"/>
    </source>
</evidence>
<dbReference type="CDD" id="cd16913">
    <property type="entry name" value="YkuD_like"/>
    <property type="match status" value="1"/>
</dbReference>
<evidence type="ECO:0000313" key="10">
    <source>
        <dbReference type="Proteomes" id="UP001319200"/>
    </source>
</evidence>
<keyword evidence="4 7" id="KW-0133">Cell shape</keyword>
<dbReference type="GO" id="GO:0004180">
    <property type="term" value="F:carboxypeptidase activity"/>
    <property type="evidence" value="ECO:0007669"/>
    <property type="project" value="UniProtKB-ARBA"/>
</dbReference>
<dbReference type="InterPro" id="IPR052905">
    <property type="entry name" value="LD-transpeptidase_YkuD-like"/>
</dbReference>
<keyword evidence="5 7" id="KW-0573">Peptidoglycan synthesis</keyword>
<evidence type="ECO:0000313" key="9">
    <source>
        <dbReference type="EMBL" id="MBT1700236.1"/>
    </source>
</evidence>
<evidence type="ECO:0000256" key="4">
    <source>
        <dbReference type="ARBA" id="ARBA00022960"/>
    </source>
</evidence>
<dbReference type="AlphaFoldDB" id="A0AAP2GLB9"/>
<evidence type="ECO:0000259" key="8">
    <source>
        <dbReference type="PROSITE" id="PS52029"/>
    </source>
</evidence>
<keyword evidence="10" id="KW-1185">Reference proteome</keyword>
<dbReference type="SUPFAM" id="SSF141523">
    <property type="entry name" value="L,D-transpeptidase catalytic domain-like"/>
    <property type="match status" value="1"/>
</dbReference>
<dbReference type="PANTHER" id="PTHR41533">
    <property type="entry name" value="L,D-TRANSPEPTIDASE HI_1667-RELATED"/>
    <property type="match status" value="1"/>
</dbReference>
<feature type="active site" description="Nucleophile" evidence="7">
    <location>
        <position position="372"/>
    </location>
</feature>
<dbReference type="GO" id="GO:0016740">
    <property type="term" value="F:transferase activity"/>
    <property type="evidence" value="ECO:0007669"/>
    <property type="project" value="UniProtKB-KW"/>
</dbReference>
<dbReference type="InterPro" id="IPR045380">
    <property type="entry name" value="LD_TPept_scaffold_dom"/>
</dbReference>
<evidence type="ECO:0000256" key="1">
    <source>
        <dbReference type="ARBA" id="ARBA00004752"/>
    </source>
</evidence>
<dbReference type="Pfam" id="PF03734">
    <property type="entry name" value="YkuD"/>
    <property type="match status" value="1"/>
</dbReference>
<feature type="domain" description="L,D-TPase catalytic" evidence="8">
    <location>
        <begin position="222"/>
        <end position="394"/>
    </location>
</feature>
<comment type="similarity">
    <text evidence="2">Belongs to the YkuD family.</text>
</comment>
<evidence type="ECO:0000256" key="6">
    <source>
        <dbReference type="ARBA" id="ARBA00023316"/>
    </source>
</evidence>
<dbReference type="GO" id="GO:0009252">
    <property type="term" value="P:peptidoglycan biosynthetic process"/>
    <property type="evidence" value="ECO:0007669"/>
    <property type="project" value="UniProtKB-KW"/>
</dbReference>
<dbReference type="PROSITE" id="PS51257">
    <property type="entry name" value="PROKAR_LIPOPROTEIN"/>
    <property type="match status" value="1"/>
</dbReference>
<dbReference type="PROSITE" id="PS52029">
    <property type="entry name" value="LD_TPASE"/>
    <property type="match status" value="1"/>
</dbReference>
<sequence>MKRFSYILLLLSVACTYFKNPSAPQAPTWSPVFDAAAIGGSDLVASRAVGEFYKRNGYQFVWLDSGGIRQAADSMVSIIRSADSYGLLPEDYHVAEINKLMTLPRDAQQAVALELYLTDSFFALCYHLRHGRIERKSLSRRVLSDHLDGADLVALQRVLAGSLLSDVLGSYEPRYPAYHTLKSTLKQMLARRTSDTLWLWQTGQLAVNMERWRWYTPGLPARYISVNVPSFTMQVIDQDSVVVKSKVIIGKPETPTPELESVVRSFIIYPYWHVPRSILKEILPHIQQDTLYLKQHNYDVLDARGRPMKTSSIDWLAHTADDFPYTLRQREGSENTMGIIKFVFNNRYGVYLHDTNARGLFSKTDRALSHGCIRVQKAVELARYLIRNDHIVSPEDLDQYLMLQHRMEIKLIEPIPVYLQYFTCTENDGKVTFHNDLYGKDKAMMIALYGDKKEVRSHPPSL</sequence>
<dbReference type="RefSeq" id="WP_254168697.1">
    <property type="nucleotide sequence ID" value="NZ_JAHESF010000037.1"/>
</dbReference>
<dbReference type="GO" id="GO:0008360">
    <property type="term" value="P:regulation of cell shape"/>
    <property type="evidence" value="ECO:0007669"/>
    <property type="project" value="UniProtKB-UniRule"/>
</dbReference>
<evidence type="ECO:0000256" key="3">
    <source>
        <dbReference type="ARBA" id="ARBA00022679"/>
    </source>
</evidence>
<gene>
    <name evidence="9" type="ORF">KK083_25335</name>
</gene>
<name>A0AAP2GLB9_9BACT</name>
<feature type="active site" description="Proton donor/acceptor" evidence="7">
    <location>
        <position position="353"/>
    </location>
</feature>
<evidence type="ECO:0000256" key="7">
    <source>
        <dbReference type="PROSITE-ProRule" id="PRU01373"/>
    </source>
</evidence>
<dbReference type="EMBL" id="JAHESF010000037">
    <property type="protein sequence ID" value="MBT1700236.1"/>
    <property type="molecule type" value="Genomic_DNA"/>
</dbReference>
<dbReference type="Proteomes" id="UP001319200">
    <property type="component" value="Unassembled WGS sequence"/>
</dbReference>
<evidence type="ECO:0000256" key="5">
    <source>
        <dbReference type="ARBA" id="ARBA00022984"/>
    </source>
</evidence>
<comment type="pathway">
    <text evidence="1 7">Cell wall biogenesis; peptidoglycan biosynthesis.</text>
</comment>
<keyword evidence="6 7" id="KW-0961">Cell wall biogenesis/degradation</keyword>
<dbReference type="Pfam" id="PF20142">
    <property type="entry name" value="Scaffold"/>
    <property type="match status" value="1"/>
</dbReference>
<dbReference type="PANTHER" id="PTHR41533:SF2">
    <property type="entry name" value="BLR7131 PROTEIN"/>
    <property type="match status" value="1"/>
</dbReference>
<dbReference type="InterPro" id="IPR038063">
    <property type="entry name" value="Transpep_catalytic_dom"/>
</dbReference>
<dbReference type="Gene3D" id="2.40.440.10">
    <property type="entry name" value="L,D-transpeptidase catalytic domain-like"/>
    <property type="match status" value="1"/>
</dbReference>
<dbReference type="GO" id="GO:0071555">
    <property type="term" value="P:cell wall organization"/>
    <property type="evidence" value="ECO:0007669"/>
    <property type="project" value="UniProtKB-UniRule"/>
</dbReference>
<keyword evidence="3" id="KW-0808">Transferase</keyword>
<proteinExistence type="inferred from homology"/>
<dbReference type="InterPro" id="IPR005490">
    <property type="entry name" value="LD_TPept_cat_dom"/>
</dbReference>
<reference evidence="9 10" key="1">
    <citation type="submission" date="2021-05" db="EMBL/GenBank/DDBJ databases">
        <title>A Polyphasic approach of four new species of the genus Ohtaekwangia: Ohtaekwangia histidinii sp. nov., Ohtaekwangia cretensis sp. nov., Ohtaekwangia indiensis sp. nov., Ohtaekwangia reichenbachii sp. nov. from diverse environment.</title>
        <authorList>
            <person name="Octaviana S."/>
        </authorList>
    </citation>
    <scope>NUCLEOTIDE SEQUENCE [LARGE SCALE GENOMIC DNA]</scope>
    <source>
        <strain evidence="9 10">PWU4</strain>
    </source>
</reference>